<dbReference type="OrthoDB" id="73875at2759"/>
<comment type="caution">
    <text evidence="10">Lacks conserved residue(s) required for the propagation of feature annotation.</text>
</comment>
<dbReference type="InterPro" id="IPR018371">
    <property type="entry name" value="Chitin-binding_1_CS"/>
</dbReference>
<sequence>MRYTPDSVYTLLLSPAWLSSHLFLDPFGLSAAACCFLLYNLLTVQAFVVSVYQSFIINSLEAHEIRVYDLIMFKRLAIGLLAAQSVAATRFAMYIDQWHVNALPEQNQTKGIDTAIMGFAPSKQFNTDSSYKPFEDPETFRKRFGPDTKLTIAIGGWGDTSGFSEGAKDDASREKYAKNVAAMLESNGFDGVDIDWEYPGGNGQDYKEVPNSKKVDEIETYPKFLAAIRKAIGKKTLSIAVPGRKQDFIAFTKEQGPKIFESVDYVNVMSYDLINRRDNVTDHHSGVQGSLDTINEYLSIGAPAEKLNLGFAYYAKWFTTDPESDCEENPLGCKMAKLEEDDGTDNGKSGAFTFEASSVAEPPKNLKTTTNGKCGFAEGSKCPEGQCCSTYGNCGTGDDFCQAGCLSDYGTCKGLSITDSWRKAQKDGKTDEQGGGQYYFDKDSNIFWTWDTPAMIARKFKDIVAEKKLGGVMAWSLGEDTYKFEHLQAMQKGLESHKAKEN</sequence>
<evidence type="ECO:0000259" key="14">
    <source>
        <dbReference type="PROSITE" id="PS50941"/>
    </source>
</evidence>
<dbReference type="Pfam" id="PF00704">
    <property type="entry name" value="Glyco_hydro_18"/>
    <property type="match status" value="1"/>
</dbReference>
<evidence type="ECO:0000256" key="5">
    <source>
        <dbReference type="ARBA" id="ARBA00023024"/>
    </source>
</evidence>
<dbReference type="Gene3D" id="3.20.20.80">
    <property type="entry name" value="Glycosidases"/>
    <property type="match status" value="1"/>
</dbReference>
<evidence type="ECO:0000256" key="8">
    <source>
        <dbReference type="ARBA" id="ARBA00023295"/>
    </source>
</evidence>
<proteinExistence type="inferred from homology"/>
<dbReference type="SMART" id="SM00636">
    <property type="entry name" value="Glyco_18"/>
    <property type="match status" value="1"/>
</dbReference>
<feature type="domain" description="Chitin-binding type-1" evidence="14">
    <location>
        <begin position="371"/>
        <end position="414"/>
    </location>
</feature>
<protein>
    <recommendedName>
        <fullName evidence="2">chitinase</fullName>
        <ecNumber evidence="2">3.2.1.14</ecNumber>
    </recommendedName>
</protein>
<dbReference type="PROSITE" id="PS01095">
    <property type="entry name" value="GH18_1"/>
    <property type="match status" value="1"/>
</dbReference>
<dbReference type="FunFam" id="3.20.20.80:FF:000159">
    <property type="entry name" value="Class V chitinase, putative"/>
    <property type="match status" value="1"/>
</dbReference>
<dbReference type="Proteomes" id="UP001153618">
    <property type="component" value="Unassembled WGS sequence"/>
</dbReference>
<dbReference type="InterPro" id="IPR036861">
    <property type="entry name" value="Endochitinase-like_sf"/>
</dbReference>
<feature type="disulfide bond" evidence="10">
    <location>
        <begin position="387"/>
        <end position="401"/>
    </location>
</feature>
<accession>A0A9W4N8I6</accession>
<dbReference type="PANTHER" id="PTHR11177">
    <property type="entry name" value="CHITINASE"/>
    <property type="match status" value="1"/>
</dbReference>
<dbReference type="PROSITE" id="PS51910">
    <property type="entry name" value="GH18_2"/>
    <property type="match status" value="1"/>
</dbReference>
<dbReference type="InterPro" id="IPR017853">
    <property type="entry name" value="GH"/>
</dbReference>
<dbReference type="SUPFAM" id="SSF51445">
    <property type="entry name" value="(Trans)glycosidases"/>
    <property type="match status" value="1"/>
</dbReference>
<keyword evidence="17" id="KW-1185">Reference proteome</keyword>
<dbReference type="InterPro" id="IPR001002">
    <property type="entry name" value="Chitin-bd_1"/>
</dbReference>
<keyword evidence="10" id="KW-1015">Disulfide bond</keyword>
<comment type="caution">
    <text evidence="16">The sequence shown here is derived from an EMBL/GenBank/DDBJ whole genome shotgun (WGS) entry which is preliminary data.</text>
</comment>
<dbReference type="EMBL" id="CAJVOS010000104">
    <property type="protein sequence ID" value="CAG8290175.1"/>
    <property type="molecule type" value="Genomic_DNA"/>
</dbReference>
<keyword evidence="8 11" id="KW-0326">Glycosidase</keyword>
<dbReference type="InterPro" id="IPR001579">
    <property type="entry name" value="Glyco_hydro_18_chit_AS"/>
</dbReference>
<keyword evidence="4 11" id="KW-0378">Hydrolase</keyword>
<evidence type="ECO:0000256" key="1">
    <source>
        <dbReference type="ARBA" id="ARBA00000822"/>
    </source>
</evidence>
<organism evidence="16 17">
    <name type="scientific">Penicillium olsonii</name>
    <dbReference type="NCBI Taxonomy" id="99116"/>
    <lineage>
        <taxon>Eukaryota</taxon>
        <taxon>Fungi</taxon>
        <taxon>Dikarya</taxon>
        <taxon>Ascomycota</taxon>
        <taxon>Pezizomycotina</taxon>
        <taxon>Eurotiomycetes</taxon>
        <taxon>Eurotiomycetidae</taxon>
        <taxon>Eurotiales</taxon>
        <taxon>Aspergillaceae</taxon>
        <taxon>Penicillium</taxon>
    </lineage>
</organism>
<keyword evidence="6" id="KW-0843">Virulence</keyword>
<evidence type="ECO:0000256" key="12">
    <source>
        <dbReference type="RuleBase" id="RU004453"/>
    </source>
</evidence>
<feature type="domain" description="GH18" evidence="15">
    <location>
        <begin position="89"/>
        <end position="497"/>
    </location>
</feature>
<dbReference type="GO" id="GO:0005576">
    <property type="term" value="C:extracellular region"/>
    <property type="evidence" value="ECO:0007669"/>
    <property type="project" value="TreeGrafter"/>
</dbReference>
<dbReference type="GO" id="GO:0008061">
    <property type="term" value="F:chitin binding"/>
    <property type="evidence" value="ECO:0007669"/>
    <property type="project" value="UniProtKB-UniRule"/>
</dbReference>
<dbReference type="InterPro" id="IPR001223">
    <property type="entry name" value="Glyco_hydro18_cat"/>
</dbReference>
<reference evidence="16" key="1">
    <citation type="submission" date="2021-07" db="EMBL/GenBank/DDBJ databases">
        <authorList>
            <person name="Branca A.L. A."/>
        </authorList>
    </citation>
    <scope>NUCLEOTIDE SEQUENCE</scope>
</reference>
<dbReference type="GO" id="GO:0006032">
    <property type="term" value="P:chitin catabolic process"/>
    <property type="evidence" value="ECO:0007669"/>
    <property type="project" value="UniProtKB-KW"/>
</dbReference>
<evidence type="ECO:0000256" key="4">
    <source>
        <dbReference type="ARBA" id="ARBA00022801"/>
    </source>
</evidence>
<dbReference type="EC" id="3.2.1.14" evidence="2"/>
<dbReference type="GO" id="GO:0008843">
    <property type="term" value="F:endochitinase activity"/>
    <property type="evidence" value="ECO:0007669"/>
    <property type="project" value="UniProtKB-EC"/>
</dbReference>
<evidence type="ECO:0000256" key="3">
    <source>
        <dbReference type="ARBA" id="ARBA00022669"/>
    </source>
</evidence>
<evidence type="ECO:0000256" key="11">
    <source>
        <dbReference type="RuleBase" id="RU000489"/>
    </source>
</evidence>
<keyword evidence="7" id="KW-0119">Carbohydrate metabolism</keyword>
<keyword evidence="13" id="KW-0812">Transmembrane</keyword>
<evidence type="ECO:0000259" key="15">
    <source>
        <dbReference type="PROSITE" id="PS51910"/>
    </source>
</evidence>
<feature type="transmembrane region" description="Helical" evidence="13">
    <location>
        <begin position="76"/>
        <end position="95"/>
    </location>
</feature>
<dbReference type="Gene3D" id="3.30.60.10">
    <property type="entry name" value="Endochitinase-like"/>
    <property type="match status" value="1"/>
</dbReference>
<evidence type="ECO:0000313" key="17">
    <source>
        <dbReference type="Proteomes" id="UP001153618"/>
    </source>
</evidence>
<dbReference type="CDD" id="cd00035">
    <property type="entry name" value="ChtBD1"/>
    <property type="match status" value="1"/>
</dbReference>
<dbReference type="PANTHER" id="PTHR11177:SF337">
    <property type="entry name" value="CHITINASE"/>
    <property type="match status" value="1"/>
</dbReference>
<keyword evidence="9" id="KW-0624">Polysaccharide degradation</keyword>
<feature type="transmembrane region" description="Helical" evidence="13">
    <location>
        <begin position="30"/>
        <end position="55"/>
    </location>
</feature>
<evidence type="ECO:0000313" key="16">
    <source>
        <dbReference type="EMBL" id="CAG8290175.1"/>
    </source>
</evidence>
<feature type="disulfide bond" evidence="10">
    <location>
        <begin position="382"/>
        <end position="394"/>
    </location>
</feature>
<evidence type="ECO:0000256" key="2">
    <source>
        <dbReference type="ARBA" id="ARBA00012729"/>
    </source>
</evidence>
<evidence type="ECO:0000256" key="10">
    <source>
        <dbReference type="PROSITE-ProRule" id="PRU00261"/>
    </source>
</evidence>
<dbReference type="GO" id="GO:0000272">
    <property type="term" value="P:polysaccharide catabolic process"/>
    <property type="evidence" value="ECO:0007669"/>
    <property type="project" value="UniProtKB-KW"/>
</dbReference>
<dbReference type="AlphaFoldDB" id="A0A9W4N8I6"/>
<gene>
    <name evidence="16" type="ORF">POLS_LOCUS9672</name>
</gene>
<keyword evidence="13" id="KW-0472">Membrane</keyword>
<dbReference type="SUPFAM" id="SSF57016">
    <property type="entry name" value="Plant lectins/antimicrobial peptides"/>
    <property type="match status" value="1"/>
</dbReference>
<keyword evidence="5" id="KW-0146">Chitin degradation</keyword>
<keyword evidence="3 10" id="KW-0147">Chitin-binding</keyword>
<keyword evidence="13" id="KW-1133">Transmembrane helix</keyword>
<dbReference type="PROSITE" id="PS00026">
    <property type="entry name" value="CHIT_BIND_I_1"/>
    <property type="match status" value="1"/>
</dbReference>
<evidence type="ECO:0000256" key="13">
    <source>
        <dbReference type="SAM" id="Phobius"/>
    </source>
</evidence>
<evidence type="ECO:0000256" key="7">
    <source>
        <dbReference type="ARBA" id="ARBA00023277"/>
    </source>
</evidence>
<dbReference type="Pfam" id="PF00187">
    <property type="entry name" value="Chitin_bind_1"/>
    <property type="match status" value="1"/>
</dbReference>
<dbReference type="InterPro" id="IPR050314">
    <property type="entry name" value="Glycosyl_Hydrlase_18"/>
</dbReference>
<comment type="catalytic activity">
    <reaction evidence="1">
        <text>Random endo-hydrolysis of N-acetyl-beta-D-glucosaminide (1-&gt;4)-beta-linkages in chitin and chitodextrins.</text>
        <dbReference type="EC" id="3.2.1.14"/>
    </reaction>
</comment>
<name>A0A9W4N8I6_PENOL</name>
<evidence type="ECO:0000256" key="6">
    <source>
        <dbReference type="ARBA" id="ARBA00023026"/>
    </source>
</evidence>
<dbReference type="InterPro" id="IPR011583">
    <property type="entry name" value="Chitinase_II/V-like_cat"/>
</dbReference>
<dbReference type="PROSITE" id="PS50941">
    <property type="entry name" value="CHIT_BIND_I_2"/>
    <property type="match status" value="1"/>
</dbReference>
<evidence type="ECO:0000256" key="9">
    <source>
        <dbReference type="ARBA" id="ARBA00023326"/>
    </source>
</evidence>
<comment type="similarity">
    <text evidence="12">Belongs to the glycosyl hydrolase 18 family.</text>
</comment>